<evidence type="ECO:0000313" key="2">
    <source>
        <dbReference type="Proteomes" id="UP001266807"/>
    </source>
</evidence>
<gene>
    <name evidence="1" type="ORF">J2W98_000196</name>
</gene>
<dbReference type="EMBL" id="JAVDUG010000001">
    <property type="protein sequence ID" value="MDR6775949.1"/>
    <property type="molecule type" value="Genomic_DNA"/>
</dbReference>
<proteinExistence type="predicted"/>
<reference evidence="1 2" key="1">
    <citation type="submission" date="2023-07" db="EMBL/GenBank/DDBJ databases">
        <title>Sorghum-associated microbial communities from plants grown in Nebraska, USA.</title>
        <authorList>
            <person name="Schachtman D."/>
        </authorList>
    </citation>
    <scope>NUCLEOTIDE SEQUENCE [LARGE SCALE GENOMIC DNA]</scope>
    <source>
        <strain evidence="1 2">BE143</strain>
    </source>
</reference>
<dbReference type="Proteomes" id="UP001266807">
    <property type="component" value="Unassembled WGS sequence"/>
</dbReference>
<comment type="caution">
    <text evidence="1">The sequence shown here is derived from an EMBL/GenBank/DDBJ whole genome shotgun (WGS) entry which is preliminary data.</text>
</comment>
<evidence type="ECO:0000313" key="1">
    <source>
        <dbReference type="EMBL" id="MDR6775949.1"/>
    </source>
</evidence>
<name>A0ABU1Q8K3_9BACL</name>
<sequence>MRNKKLMSLALRLVIEEKKDIDHLISRLFSGFLYFGTTARTKDERFYYISGKCTVHTLENLTRP</sequence>
<protein>
    <submittedName>
        <fullName evidence="1">Uncharacterized protein</fullName>
    </submittedName>
</protein>
<keyword evidence="2" id="KW-1185">Reference proteome</keyword>
<accession>A0ABU1Q8K3</accession>
<organism evidence="1 2">
    <name type="scientific">Paenibacillus peoriae</name>
    <dbReference type="NCBI Taxonomy" id="59893"/>
    <lineage>
        <taxon>Bacteria</taxon>
        <taxon>Bacillati</taxon>
        <taxon>Bacillota</taxon>
        <taxon>Bacilli</taxon>
        <taxon>Bacillales</taxon>
        <taxon>Paenibacillaceae</taxon>
        <taxon>Paenibacillus</taxon>
    </lineage>
</organism>